<dbReference type="Proteomes" id="UP000013893">
    <property type="component" value="Chromosome"/>
</dbReference>
<dbReference type="PANTHER" id="PTHR47396:SF1">
    <property type="entry name" value="ATP-DEPENDENT HELICASE IRC3-RELATED"/>
    <property type="match status" value="1"/>
</dbReference>
<dbReference type="REBASE" id="65265">
    <property type="entry name" value="SaaORF124P"/>
</dbReference>
<dbReference type="InterPro" id="IPR014001">
    <property type="entry name" value="Helicase_ATP-bd"/>
</dbReference>
<accession>R4PXC4</accession>
<dbReference type="KEGG" id="saal:L336_0125"/>
<evidence type="ECO:0000313" key="4">
    <source>
        <dbReference type="Proteomes" id="UP000013893"/>
    </source>
</evidence>
<dbReference type="AlphaFoldDB" id="R4PXC4"/>
<dbReference type="EMBL" id="CP005957">
    <property type="protein sequence ID" value="AGL61836.1"/>
    <property type="molecule type" value="Genomic_DNA"/>
</dbReference>
<dbReference type="GO" id="GO:0003677">
    <property type="term" value="F:DNA binding"/>
    <property type="evidence" value="ECO:0007669"/>
    <property type="project" value="InterPro"/>
</dbReference>
<dbReference type="PANTHER" id="PTHR47396">
    <property type="entry name" value="TYPE I RESTRICTION ENZYME ECOKI R PROTEIN"/>
    <property type="match status" value="1"/>
</dbReference>
<dbReference type="PATRIC" id="fig|1332188.3.peg.125"/>
<keyword evidence="1" id="KW-1133">Transmembrane helix</keyword>
<evidence type="ECO:0000256" key="1">
    <source>
        <dbReference type="SAM" id="Phobius"/>
    </source>
</evidence>
<feature type="transmembrane region" description="Helical" evidence="1">
    <location>
        <begin position="69"/>
        <end position="88"/>
    </location>
</feature>
<dbReference type="GO" id="GO:0005829">
    <property type="term" value="C:cytosol"/>
    <property type="evidence" value="ECO:0007669"/>
    <property type="project" value="TreeGrafter"/>
</dbReference>
<dbReference type="InterPro" id="IPR027417">
    <property type="entry name" value="P-loop_NTPase"/>
</dbReference>
<dbReference type="RefSeq" id="WP_015641287.1">
    <property type="nucleotide sequence ID" value="NC_021219.1"/>
</dbReference>
<dbReference type="GO" id="GO:0005524">
    <property type="term" value="F:ATP binding"/>
    <property type="evidence" value="ECO:0007669"/>
    <property type="project" value="InterPro"/>
</dbReference>
<dbReference type="STRING" id="1332188.L336_0125"/>
<dbReference type="Gene3D" id="3.40.50.300">
    <property type="entry name" value="P-loop containing nucleotide triphosphate hydrolases"/>
    <property type="match status" value="1"/>
</dbReference>
<proteinExistence type="predicted"/>
<dbReference type="CDD" id="cd18785">
    <property type="entry name" value="SF2_C"/>
    <property type="match status" value="1"/>
</dbReference>
<dbReference type="InterPro" id="IPR050742">
    <property type="entry name" value="Helicase_Restrict-Modif_Enz"/>
</dbReference>
<dbReference type="SUPFAM" id="SSF52540">
    <property type="entry name" value="P-loop containing nucleoside triphosphate hydrolases"/>
    <property type="match status" value="2"/>
</dbReference>
<keyword evidence="1" id="KW-0472">Membrane</keyword>
<dbReference type="InterPro" id="IPR006935">
    <property type="entry name" value="Helicase/UvrB_N"/>
</dbReference>
<dbReference type="PROSITE" id="PS51192">
    <property type="entry name" value="HELICASE_ATP_BIND_1"/>
    <property type="match status" value="1"/>
</dbReference>
<keyword evidence="4" id="KW-1185">Reference proteome</keyword>
<name>R4PXC4_9BACT</name>
<reference evidence="3 4" key="1">
    <citation type="journal article" date="2013" name="Nat. Biotechnol.">
        <title>Genome sequences of rare, uncultured bacteria obtained by differential coverage binning of multiple metagenomes.</title>
        <authorList>
            <person name="Albertsen M."/>
            <person name="Hugenholtz P."/>
            <person name="Skarshewski A."/>
            <person name="Nielsen K.L."/>
            <person name="Tyson G.W."/>
            <person name="Nielsen P.H."/>
        </authorList>
    </citation>
    <scope>NUCLEOTIDE SEQUENCE [LARGE SCALE GENOMIC DNA]</scope>
    <source>
        <strain evidence="3">TM71</strain>
    </source>
</reference>
<dbReference type="GO" id="GO:0016787">
    <property type="term" value="F:hydrolase activity"/>
    <property type="evidence" value="ECO:0007669"/>
    <property type="project" value="InterPro"/>
</dbReference>
<feature type="domain" description="Helicase ATP-binding" evidence="2">
    <location>
        <begin position="60"/>
        <end position="253"/>
    </location>
</feature>
<dbReference type="Pfam" id="PF04851">
    <property type="entry name" value="ResIII"/>
    <property type="match status" value="1"/>
</dbReference>
<dbReference type="SMART" id="SM00487">
    <property type="entry name" value="DEXDc"/>
    <property type="match status" value="1"/>
</dbReference>
<gene>
    <name evidence="3" type="ORF">L336_0125</name>
</gene>
<organism evidence="3 4">
    <name type="scientific">Candidatus Saccharimonas aalborgensis</name>
    <dbReference type="NCBI Taxonomy" id="1332188"/>
    <lineage>
        <taxon>Bacteria</taxon>
        <taxon>Candidatus Saccharimonadota</taxon>
        <taxon>Candidatus Saccharimonadia</taxon>
        <taxon>Candidatus Saccharimonadales</taxon>
        <taxon>Candidatus Saccharimonadaceae</taxon>
        <taxon>Candidatus Saccharimonas</taxon>
    </lineage>
</organism>
<protein>
    <submittedName>
        <fullName evidence="3">Putative Type III restriction-modification system</fullName>
    </submittedName>
</protein>
<sequence>MNNNPQDKMLKSDEYDILSRFQGGFTTVPEHISLNLRHELRPYQTEALGRYLHYYDSDKNRDQTRGMQLLFNMATGSGKTMIMAALLLDLYKRGQNKIVFFVNTTNIIEKTRENFLDSSSSKYLFAEKIVIDGEVVNVRELTDFSDARDDSINIVFTTIQGLHTTLKAPRENSLTYDDLTEHDLVLLSDEAHHLNGDTKKLNADEKKDNTSWESTINAVMNGNPMNHLFEFTATIDLDDKEIFYKYKNRIIYRYDLRAFREDGYSKDVWIYDVAADLMDRAIQAMIISQYRKKIALAAGVWLKPVILFKSFRIADANDFYDEFVLKVKSISHTDIDKQRKIATGILERAFAYFDQEGISGSDLADELRFDFAEERLISVTKKAITPEDQQRLNSLEDRDNEIRAVFAVDVLDEGWDVLNLFDIVRLYDTRDSKNGRPGKTTMREAQLIGRGARYYPFVLDGDEEKRFVRKFDDNELEPLRVIEQLHYHSASNPKYIQEIRQTLRETGIMPDINTVKRELNLKDSFKESHTYKTGVVWKNEQVEATAIPEQTVFLGGEGYKLQDIYEISVPVGISHDRQIFVDNSDLEAQTRSEEHTFNVTFSRFPKNLVRHAVDRNKKLRYDIVSEKISGLVSLEGFLTGDKQLGGVKIAVTAGVDRYEKLTTDERLFIVEKLLALVANDIALNEKSFEGTKEFKPHPIKEVFDERILRNYTITNNDAEFGISQSHPGSYDQRGSQYYLDLSKEDWHVYDDNFGTSEEKKLVLLMKKLIEDLREKWDDIYLVRNEGSFKIYEFGKPGRAFEPDYVLFANDKRNASVSWQIFIEPKGNHLIEHDAWKQDFLLKLSKEAKIVGEDADTRVIGVPFFNGDIEKQSHVIEEALKAL</sequence>
<dbReference type="HOGENOM" id="CLU_016957_0_0_0"/>
<evidence type="ECO:0000313" key="3">
    <source>
        <dbReference type="EMBL" id="AGL61836.1"/>
    </source>
</evidence>
<dbReference type="OrthoDB" id="9758243at2"/>
<keyword evidence="1" id="KW-0812">Transmembrane</keyword>
<evidence type="ECO:0000259" key="2">
    <source>
        <dbReference type="PROSITE" id="PS51192"/>
    </source>
</evidence>